<dbReference type="EMBL" id="WVTA01000004">
    <property type="protein sequence ID" value="KAK3213942.1"/>
    <property type="molecule type" value="Genomic_DNA"/>
</dbReference>
<protein>
    <recommendedName>
        <fullName evidence="7">Rhodopsin domain-containing protein</fullName>
    </recommendedName>
</protein>
<comment type="subcellular location">
    <subcellularLocation>
        <location evidence="1">Membrane</location>
        <topology evidence="1">Multi-pass membrane protein</topology>
    </subcellularLocation>
</comment>
<dbReference type="PANTHER" id="PTHR33048">
    <property type="entry name" value="PTH11-LIKE INTEGRAL MEMBRANE PROTEIN (AFU_ORTHOLOGUE AFUA_5G11245)"/>
    <property type="match status" value="1"/>
</dbReference>
<feature type="transmembrane region" description="Helical" evidence="6">
    <location>
        <begin position="23"/>
        <end position="45"/>
    </location>
</feature>
<reference evidence="8 9" key="1">
    <citation type="submission" date="2021-02" db="EMBL/GenBank/DDBJ databases">
        <title>Genome assembly of Pseudopithomyces chartarum.</title>
        <authorList>
            <person name="Jauregui R."/>
            <person name="Singh J."/>
            <person name="Voisey C."/>
        </authorList>
    </citation>
    <scope>NUCLEOTIDE SEQUENCE [LARGE SCALE GENOMIC DNA]</scope>
    <source>
        <strain evidence="8 9">AGR01</strain>
    </source>
</reference>
<feature type="transmembrane region" description="Helical" evidence="6">
    <location>
        <begin position="138"/>
        <end position="160"/>
    </location>
</feature>
<organism evidence="8 9">
    <name type="scientific">Pseudopithomyces chartarum</name>
    <dbReference type="NCBI Taxonomy" id="1892770"/>
    <lineage>
        <taxon>Eukaryota</taxon>
        <taxon>Fungi</taxon>
        <taxon>Dikarya</taxon>
        <taxon>Ascomycota</taxon>
        <taxon>Pezizomycotina</taxon>
        <taxon>Dothideomycetes</taxon>
        <taxon>Pleosporomycetidae</taxon>
        <taxon>Pleosporales</taxon>
        <taxon>Massarineae</taxon>
        <taxon>Didymosphaeriaceae</taxon>
        <taxon>Pseudopithomyces</taxon>
    </lineage>
</organism>
<evidence type="ECO:0000313" key="8">
    <source>
        <dbReference type="EMBL" id="KAK3213942.1"/>
    </source>
</evidence>
<name>A0AAN6M2Y8_9PLEO</name>
<feature type="transmembrane region" description="Helical" evidence="6">
    <location>
        <begin position="180"/>
        <end position="199"/>
    </location>
</feature>
<evidence type="ECO:0000256" key="2">
    <source>
        <dbReference type="ARBA" id="ARBA00022692"/>
    </source>
</evidence>
<evidence type="ECO:0000256" key="5">
    <source>
        <dbReference type="ARBA" id="ARBA00038359"/>
    </source>
</evidence>
<feature type="transmembrane region" description="Helical" evidence="6">
    <location>
        <begin position="57"/>
        <end position="82"/>
    </location>
</feature>
<feature type="transmembrane region" description="Helical" evidence="6">
    <location>
        <begin position="102"/>
        <end position="126"/>
    </location>
</feature>
<evidence type="ECO:0000256" key="1">
    <source>
        <dbReference type="ARBA" id="ARBA00004141"/>
    </source>
</evidence>
<keyword evidence="2 6" id="KW-0812">Transmembrane</keyword>
<dbReference type="AlphaFoldDB" id="A0AAN6M2Y8"/>
<dbReference type="Pfam" id="PF20684">
    <property type="entry name" value="Fung_rhodopsin"/>
    <property type="match status" value="1"/>
</dbReference>
<feature type="domain" description="Rhodopsin" evidence="7">
    <location>
        <begin position="41"/>
        <end position="240"/>
    </location>
</feature>
<comment type="caution">
    <text evidence="8">The sequence shown here is derived from an EMBL/GenBank/DDBJ whole genome shotgun (WGS) entry which is preliminary data.</text>
</comment>
<dbReference type="InterPro" id="IPR049326">
    <property type="entry name" value="Rhodopsin_dom_fungi"/>
</dbReference>
<feature type="transmembrane region" description="Helical" evidence="6">
    <location>
        <begin position="219"/>
        <end position="239"/>
    </location>
</feature>
<accession>A0AAN6M2Y8</accession>
<evidence type="ECO:0000259" key="7">
    <source>
        <dbReference type="Pfam" id="PF20684"/>
    </source>
</evidence>
<evidence type="ECO:0000313" key="9">
    <source>
        <dbReference type="Proteomes" id="UP001280581"/>
    </source>
</evidence>
<evidence type="ECO:0000256" key="3">
    <source>
        <dbReference type="ARBA" id="ARBA00022989"/>
    </source>
</evidence>
<keyword evidence="3 6" id="KW-1133">Transmembrane helix</keyword>
<feature type="non-terminal residue" evidence="8">
    <location>
        <position position="250"/>
    </location>
</feature>
<evidence type="ECO:0000256" key="4">
    <source>
        <dbReference type="ARBA" id="ARBA00023136"/>
    </source>
</evidence>
<dbReference type="GO" id="GO:0016020">
    <property type="term" value="C:membrane"/>
    <property type="evidence" value="ECO:0007669"/>
    <property type="project" value="UniProtKB-SubCell"/>
</dbReference>
<dbReference type="PANTHER" id="PTHR33048:SF47">
    <property type="entry name" value="INTEGRAL MEMBRANE PROTEIN-RELATED"/>
    <property type="match status" value="1"/>
</dbReference>
<keyword evidence="4 6" id="KW-0472">Membrane</keyword>
<keyword evidence="9" id="KW-1185">Reference proteome</keyword>
<proteinExistence type="inferred from homology"/>
<dbReference type="InterPro" id="IPR052337">
    <property type="entry name" value="SAT4-like"/>
</dbReference>
<comment type="similarity">
    <text evidence="5">Belongs to the SAT4 family.</text>
</comment>
<dbReference type="Proteomes" id="UP001280581">
    <property type="component" value="Unassembled WGS sequence"/>
</dbReference>
<gene>
    <name evidence="8" type="ORF">GRF29_28g1538354</name>
</gene>
<sequence>MEGFTPEEIAYETSHQNEDRGGLLIAISSVFTAAAVLCFIIRIVARRISQSRINLDDYLSLGATISLIGVYTSALLTAKYGIGKHVLIVAQDPENFVNIGKSTIVLGIFYTLSMTLGKLSVLAFLNRIFSPSNRAIQIGVWIFSIYTIAWAIAQLLVYFLECRPLSSNWGVPYQCVPPTWVWPTLGILNIVSDVGILVLPQLKIMRLHFSLPKKIGLCFVFMIGGLATGVSIARIPLFINANGADSVDFT</sequence>
<evidence type="ECO:0000256" key="6">
    <source>
        <dbReference type="SAM" id="Phobius"/>
    </source>
</evidence>